<name>A9V4A3_MONBE</name>
<dbReference type="InParanoid" id="A9V4A3"/>
<dbReference type="InterPro" id="IPR001878">
    <property type="entry name" value="Znf_CCHC"/>
</dbReference>
<dbReference type="SMART" id="SM00343">
    <property type="entry name" value="ZnF_C2HC"/>
    <property type="match status" value="2"/>
</dbReference>
<proteinExistence type="predicted"/>
<keyword evidence="1" id="KW-0479">Metal-binding</keyword>
<keyword evidence="2 4" id="KW-0863">Zinc-finger</keyword>
<evidence type="ECO:0000256" key="3">
    <source>
        <dbReference type="ARBA" id="ARBA00022833"/>
    </source>
</evidence>
<sequence length="507" mass="55115">MDFDVGFDGALDTHLLASAPWHWGQSLDASPSSSPVGFRGTGDAVHEELRPGHRLVAQSGIHYQVIRARAEDGFKLLRESTDEMCFGHLLIGAPENCAWTVGLQIRNQRSAPEAPDHVILPSDLCITHGAIMVVYDGVARAEPVLKCFATQQDEDTRLLLLIQCLIATVAAEPYARCFLGLSGCILGPKARVVALPSYGFATDGKAAADDTAWLLQALRDLGLDGSRLPEVTRLQTALATHKHLSLVARMPWVQALTEAWDTALLQDGVASGCGDVTSPHNRLSPCLGLHSAMAEPASPPRRDGSSRFVPRALCKFSRRGIICRTPGCTFLHLPGLKVADAQLAQLPPLPSPPEGYQCHNCGSNEHYRQDCPQPQRCKYTSDGGCCTRPHCAFFHPAGTRREPSLAEVSHHTPPPGFCLLATPDVCYNCMDKSRSHFKLNCPHPSRCPRTMRGDGVCATTGCKLYHPVHQVRPRPLQRVGSANESQLRGLHVLAPGVCHLSRTATWF</sequence>
<evidence type="ECO:0000256" key="4">
    <source>
        <dbReference type="PROSITE-ProRule" id="PRU00047"/>
    </source>
</evidence>
<dbReference type="GO" id="GO:0008270">
    <property type="term" value="F:zinc ion binding"/>
    <property type="evidence" value="ECO:0007669"/>
    <property type="project" value="UniProtKB-KW"/>
</dbReference>
<dbReference type="GeneID" id="5892893"/>
<organism evidence="6 7">
    <name type="scientific">Monosiga brevicollis</name>
    <name type="common">Choanoflagellate</name>
    <dbReference type="NCBI Taxonomy" id="81824"/>
    <lineage>
        <taxon>Eukaryota</taxon>
        <taxon>Choanoflagellata</taxon>
        <taxon>Craspedida</taxon>
        <taxon>Salpingoecidae</taxon>
        <taxon>Monosiga</taxon>
    </lineage>
</organism>
<dbReference type="GO" id="GO:0003676">
    <property type="term" value="F:nucleic acid binding"/>
    <property type="evidence" value="ECO:0007669"/>
    <property type="project" value="InterPro"/>
</dbReference>
<gene>
    <name evidence="6" type="ORF">MONBRDRAFT_33233</name>
</gene>
<dbReference type="Pfam" id="PF13696">
    <property type="entry name" value="zf-CCHC_2"/>
    <property type="match status" value="1"/>
</dbReference>
<dbReference type="RefSeq" id="XP_001747593.1">
    <property type="nucleotide sequence ID" value="XM_001747541.1"/>
</dbReference>
<dbReference type="Proteomes" id="UP000001357">
    <property type="component" value="Unassembled WGS sequence"/>
</dbReference>
<keyword evidence="7" id="KW-1185">Reference proteome</keyword>
<evidence type="ECO:0000313" key="6">
    <source>
        <dbReference type="EMBL" id="EDQ87673.1"/>
    </source>
</evidence>
<evidence type="ECO:0000256" key="2">
    <source>
        <dbReference type="ARBA" id="ARBA00022771"/>
    </source>
</evidence>
<evidence type="ECO:0000256" key="1">
    <source>
        <dbReference type="ARBA" id="ARBA00022723"/>
    </source>
</evidence>
<accession>A9V4A3</accession>
<evidence type="ECO:0000313" key="7">
    <source>
        <dbReference type="Proteomes" id="UP000001357"/>
    </source>
</evidence>
<dbReference type="EMBL" id="CH991558">
    <property type="protein sequence ID" value="EDQ87673.1"/>
    <property type="molecule type" value="Genomic_DNA"/>
</dbReference>
<dbReference type="AlphaFoldDB" id="A9V4A3"/>
<protein>
    <recommendedName>
        <fullName evidence="5">CCHC-type domain-containing protein</fullName>
    </recommendedName>
</protein>
<dbReference type="KEGG" id="mbr:MONBRDRAFT_33233"/>
<feature type="domain" description="CCHC-type" evidence="5">
    <location>
        <begin position="358"/>
        <end position="373"/>
    </location>
</feature>
<keyword evidence="3" id="KW-0862">Zinc</keyword>
<reference evidence="6 7" key="1">
    <citation type="journal article" date="2008" name="Nature">
        <title>The genome of the choanoflagellate Monosiga brevicollis and the origin of metazoans.</title>
        <authorList>
            <consortium name="JGI Sequencing"/>
            <person name="King N."/>
            <person name="Westbrook M.J."/>
            <person name="Young S.L."/>
            <person name="Kuo A."/>
            <person name="Abedin M."/>
            <person name="Chapman J."/>
            <person name="Fairclough S."/>
            <person name="Hellsten U."/>
            <person name="Isogai Y."/>
            <person name="Letunic I."/>
            <person name="Marr M."/>
            <person name="Pincus D."/>
            <person name="Putnam N."/>
            <person name="Rokas A."/>
            <person name="Wright K.J."/>
            <person name="Zuzow R."/>
            <person name="Dirks W."/>
            <person name="Good M."/>
            <person name="Goodstein D."/>
            <person name="Lemons D."/>
            <person name="Li W."/>
            <person name="Lyons J.B."/>
            <person name="Morris A."/>
            <person name="Nichols S."/>
            <person name="Richter D.J."/>
            <person name="Salamov A."/>
            <person name="Bork P."/>
            <person name="Lim W.A."/>
            <person name="Manning G."/>
            <person name="Miller W.T."/>
            <person name="McGinnis W."/>
            <person name="Shapiro H."/>
            <person name="Tjian R."/>
            <person name="Grigoriev I.V."/>
            <person name="Rokhsar D."/>
        </authorList>
    </citation>
    <scope>NUCLEOTIDE SEQUENCE [LARGE SCALE GENOMIC DNA]</scope>
    <source>
        <strain evidence="7">MX1 / ATCC 50154</strain>
    </source>
</reference>
<dbReference type="InterPro" id="IPR025829">
    <property type="entry name" value="Zn_knuckle_CX2CX3GHX4C"/>
</dbReference>
<evidence type="ECO:0000259" key="5">
    <source>
        <dbReference type="PROSITE" id="PS50158"/>
    </source>
</evidence>
<dbReference type="PROSITE" id="PS50158">
    <property type="entry name" value="ZF_CCHC"/>
    <property type="match status" value="1"/>
</dbReference>